<proteinExistence type="predicted"/>
<protein>
    <submittedName>
        <fullName evidence="1">Uncharacterized protein</fullName>
    </submittedName>
</protein>
<gene>
    <name evidence="1" type="ORF">E2C01_026327</name>
</gene>
<dbReference type="Proteomes" id="UP000324222">
    <property type="component" value="Unassembled WGS sequence"/>
</dbReference>
<accession>A0A5B7EIJ6</accession>
<sequence>MATFYKPFSGEPAGNSQNYDLNDSRLEVPWGGWIARGAASGWAELLLDRQLEQVVGLWHDGVADAHDKEISRKNRHACVCLCLCMFRPMTGKWAIST</sequence>
<evidence type="ECO:0000313" key="1">
    <source>
        <dbReference type="EMBL" id="MPC32989.1"/>
    </source>
</evidence>
<keyword evidence="2" id="KW-1185">Reference proteome</keyword>
<comment type="caution">
    <text evidence="1">The sequence shown here is derived from an EMBL/GenBank/DDBJ whole genome shotgun (WGS) entry which is preliminary data.</text>
</comment>
<evidence type="ECO:0000313" key="2">
    <source>
        <dbReference type="Proteomes" id="UP000324222"/>
    </source>
</evidence>
<dbReference type="AlphaFoldDB" id="A0A5B7EIJ6"/>
<reference evidence="1 2" key="1">
    <citation type="submission" date="2019-05" db="EMBL/GenBank/DDBJ databases">
        <title>Another draft genome of Portunus trituberculatus and its Hox gene families provides insights of decapod evolution.</title>
        <authorList>
            <person name="Jeong J.-H."/>
            <person name="Song I."/>
            <person name="Kim S."/>
            <person name="Choi T."/>
            <person name="Kim D."/>
            <person name="Ryu S."/>
            <person name="Kim W."/>
        </authorList>
    </citation>
    <scope>NUCLEOTIDE SEQUENCE [LARGE SCALE GENOMIC DNA]</scope>
    <source>
        <tissue evidence="1">Muscle</tissue>
    </source>
</reference>
<name>A0A5B7EIJ6_PORTR</name>
<organism evidence="1 2">
    <name type="scientific">Portunus trituberculatus</name>
    <name type="common">Swimming crab</name>
    <name type="synonym">Neptunus trituberculatus</name>
    <dbReference type="NCBI Taxonomy" id="210409"/>
    <lineage>
        <taxon>Eukaryota</taxon>
        <taxon>Metazoa</taxon>
        <taxon>Ecdysozoa</taxon>
        <taxon>Arthropoda</taxon>
        <taxon>Crustacea</taxon>
        <taxon>Multicrustacea</taxon>
        <taxon>Malacostraca</taxon>
        <taxon>Eumalacostraca</taxon>
        <taxon>Eucarida</taxon>
        <taxon>Decapoda</taxon>
        <taxon>Pleocyemata</taxon>
        <taxon>Brachyura</taxon>
        <taxon>Eubrachyura</taxon>
        <taxon>Portunoidea</taxon>
        <taxon>Portunidae</taxon>
        <taxon>Portuninae</taxon>
        <taxon>Portunus</taxon>
    </lineage>
</organism>
<dbReference type="EMBL" id="VSRR010002736">
    <property type="protein sequence ID" value="MPC32989.1"/>
    <property type="molecule type" value="Genomic_DNA"/>
</dbReference>